<keyword evidence="4" id="KW-0004">4Fe-4S</keyword>
<sequence length="755" mass="83284">MMEKEPEGIENYEGPAGGWGALKAVAEAIKDQMGLSPKTRALLDMNQPDGFDCPGCAWPDPKHTSSFDFCENGAKAVTWEATPKRVEPQFFAEHTVSELWNWSDHDLENQGRLTTPLRYNRATDRFEAVSWDEAFAVIGKRLRAIADPNQVEFYTSGRASNEAAFLFQLFAREYGTNNFPDCSNMCHEATSVGLPRAIGVGKGTVTLEDFDHADLVICIGHNPGTNHPRMLATLRAVSLRNKPIIVINPMRERGLERFENPQSPVEMLTDSATRLASSYHQVRVGGDVAAIKGVMKALLEEDALRVAKGEESLLDRDFIANETVGFDALKADIENTPWDRIVARSGLTEAAIRDIARVYWSSSNVIICYGMGITQHRHGTEAIQQLTNLLFLRGNMGRPGAGICPLRGHSNVQGNRTVGITEIPSETFLSRLDQAFGIKSPRQHGHNAVKAVMAMRDGTAKAFIGLGGNLAVAMSDPQATFPAFKGLDLSVQICTKLNRTCLLTAEETLVLPCLGRSEQDYQATGLQFITVEDSMSMVHASTGRLKPASEQLKSECAIIAGIAKATLPQTVVPWDALIGNYDLIRDKIEEVLPDFYDYNKRVRVPGGFRLRVGASKREWDTPDRKAHFLVMDSMVEDEPANEAKLTLMTVRAHDQYNTTVYGMNDRYRGITGRRDVLFVNADDIAELGFNNGDVVDVVAGDRVLPRQTLVVHAISRGSVAAYYPEANCLIGLEDVDPESWVPAYKSVPVELRRAQ</sequence>
<dbReference type="SUPFAM" id="SSF50692">
    <property type="entry name" value="ADC-like"/>
    <property type="match status" value="1"/>
</dbReference>
<reference evidence="13" key="1">
    <citation type="journal article" date="2019" name="Int. J. Syst. Evol. Microbiol.">
        <title>The Global Catalogue of Microorganisms (GCM) 10K type strain sequencing project: providing services to taxonomists for standard genome sequencing and annotation.</title>
        <authorList>
            <consortium name="The Broad Institute Genomics Platform"/>
            <consortium name="The Broad Institute Genome Sequencing Center for Infectious Disease"/>
            <person name="Wu L."/>
            <person name="Ma J."/>
        </authorList>
    </citation>
    <scope>NUCLEOTIDE SEQUENCE [LARGE SCALE GENOMIC DNA]</scope>
    <source>
        <strain evidence="13">CGMCC 1.15731</strain>
    </source>
</reference>
<evidence type="ECO:0000256" key="8">
    <source>
        <dbReference type="ARBA" id="ARBA00023004"/>
    </source>
</evidence>
<keyword evidence="6" id="KW-0479">Metal-binding</keyword>
<dbReference type="NCBIfam" id="TIGR01701">
    <property type="entry name" value="Fdhalpha-like"/>
    <property type="match status" value="1"/>
</dbReference>
<accession>A0ABV9H6L8</accession>
<comment type="cofactor">
    <cofactor evidence="2">
        <name>[4Fe-4S] cluster</name>
        <dbReference type="ChEBI" id="CHEBI:49883"/>
    </cofactor>
</comment>
<dbReference type="PANTHER" id="PTHR43105:SF4">
    <property type="entry name" value="PROTEIN YDEP"/>
    <property type="match status" value="1"/>
</dbReference>
<protein>
    <submittedName>
        <fullName evidence="12">FdhF/YdeP family oxidoreductase</fullName>
    </submittedName>
</protein>
<evidence type="ECO:0000256" key="3">
    <source>
        <dbReference type="ARBA" id="ARBA00010312"/>
    </source>
</evidence>
<dbReference type="InterPro" id="IPR041953">
    <property type="entry name" value="YdeP_MopB"/>
</dbReference>
<feature type="domain" description="Molybdopterin oxidoreductase" evidence="10">
    <location>
        <begin position="112"/>
        <end position="491"/>
    </location>
</feature>
<evidence type="ECO:0000256" key="2">
    <source>
        <dbReference type="ARBA" id="ARBA00001966"/>
    </source>
</evidence>
<dbReference type="Gene3D" id="3.40.228.10">
    <property type="entry name" value="Dimethylsulfoxide Reductase, domain 2"/>
    <property type="match status" value="1"/>
</dbReference>
<comment type="cofactor">
    <cofactor evidence="1">
        <name>Mo-bis(molybdopterin guanine dinucleotide)</name>
        <dbReference type="ChEBI" id="CHEBI:60539"/>
    </cofactor>
</comment>
<dbReference type="CDD" id="cd02767">
    <property type="entry name" value="MopB_ydeP"/>
    <property type="match status" value="1"/>
</dbReference>
<dbReference type="InterPro" id="IPR009010">
    <property type="entry name" value="Asp_de-COase-like_dom_sf"/>
</dbReference>
<comment type="caution">
    <text evidence="12">The sequence shown here is derived from an EMBL/GenBank/DDBJ whole genome shotgun (WGS) entry which is preliminary data.</text>
</comment>
<dbReference type="InterPro" id="IPR037951">
    <property type="entry name" value="MopB_CT_YdeP"/>
</dbReference>
<dbReference type="Gene3D" id="3.40.50.740">
    <property type="match status" value="1"/>
</dbReference>
<dbReference type="RefSeq" id="WP_374834598.1">
    <property type="nucleotide sequence ID" value="NZ_JBHEEZ010000062.1"/>
</dbReference>
<keyword evidence="13" id="KW-1185">Reference proteome</keyword>
<evidence type="ECO:0000256" key="7">
    <source>
        <dbReference type="ARBA" id="ARBA00023002"/>
    </source>
</evidence>
<organism evidence="12 13">
    <name type="scientific">Daeguia caeni</name>
    <dbReference type="NCBI Taxonomy" id="439612"/>
    <lineage>
        <taxon>Bacteria</taxon>
        <taxon>Pseudomonadati</taxon>
        <taxon>Pseudomonadota</taxon>
        <taxon>Alphaproteobacteria</taxon>
        <taxon>Hyphomicrobiales</taxon>
        <taxon>Brucellaceae</taxon>
        <taxon>Daeguia</taxon>
    </lineage>
</organism>
<dbReference type="CDD" id="cd02787">
    <property type="entry name" value="MopB_CT_ydeP"/>
    <property type="match status" value="1"/>
</dbReference>
<evidence type="ECO:0000313" key="12">
    <source>
        <dbReference type="EMBL" id="MFC4625509.1"/>
    </source>
</evidence>
<dbReference type="InterPro" id="IPR050123">
    <property type="entry name" value="Prok_molybdopt-oxidoreductase"/>
</dbReference>
<dbReference type="InterPro" id="IPR006657">
    <property type="entry name" value="MoPterin_dinucl-bd_dom"/>
</dbReference>
<evidence type="ECO:0000256" key="4">
    <source>
        <dbReference type="ARBA" id="ARBA00022485"/>
    </source>
</evidence>
<proteinExistence type="inferred from homology"/>
<dbReference type="InterPro" id="IPR006656">
    <property type="entry name" value="Mopterin_OxRdtase"/>
</dbReference>
<dbReference type="InterPro" id="IPR010046">
    <property type="entry name" value="Mopterin_OxRdtse_a_bac"/>
</dbReference>
<evidence type="ECO:0000256" key="9">
    <source>
        <dbReference type="ARBA" id="ARBA00023014"/>
    </source>
</evidence>
<keyword evidence="7" id="KW-0560">Oxidoreductase</keyword>
<evidence type="ECO:0000256" key="5">
    <source>
        <dbReference type="ARBA" id="ARBA00022505"/>
    </source>
</evidence>
<dbReference type="Proteomes" id="UP001596042">
    <property type="component" value="Unassembled WGS sequence"/>
</dbReference>
<dbReference type="SUPFAM" id="SSF53706">
    <property type="entry name" value="Formate dehydrogenase/DMSO reductase, domains 1-3"/>
    <property type="match status" value="1"/>
</dbReference>
<name>A0ABV9H6L8_9HYPH</name>
<evidence type="ECO:0000259" key="10">
    <source>
        <dbReference type="Pfam" id="PF00384"/>
    </source>
</evidence>
<keyword evidence="9" id="KW-0411">Iron-sulfur</keyword>
<gene>
    <name evidence="12" type="ORF">ACFO1V_09820</name>
</gene>
<dbReference type="Pfam" id="PF00384">
    <property type="entry name" value="Molybdopterin"/>
    <property type="match status" value="1"/>
</dbReference>
<dbReference type="Gene3D" id="2.40.40.20">
    <property type="match status" value="1"/>
</dbReference>
<feature type="domain" description="Molybdopterin dinucleotide-binding" evidence="11">
    <location>
        <begin position="645"/>
        <end position="748"/>
    </location>
</feature>
<keyword evidence="5" id="KW-0500">Molybdenum</keyword>
<evidence type="ECO:0000256" key="6">
    <source>
        <dbReference type="ARBA" id="ARBA00022723"/>
    </source>
</evidence>
<comment type="similarity">
    <text evidence="3">Belongs to the prokaryotic molybdopterin-containing oxidoreductase family.</text>
</comment>
<evidence type="ECO:0000313" key="13">
    <source>
        <dbReference type="Proteomes" id="UP001596042"/>
    </source>
</evidence>
<evidence type="ECO:0000256" key="1">
    <source>
        <dbReference type="ARBA" id="ARBA00001942"/>
    </source>
</evidence>
<dbReference type="Pfam" id="PF01568">
    <property type="entry name" value="Molydop_binding"/>
    <property type="match status" value="1"/>
</dbReference>
<dbReference type="EMBL" id="JBHSEL010000092">
    <property type="protein sequence ID" value="MFC4625509.1"/>
    <property type="molecule type" value="Genomic_DNA"/>
</dbReference>
<evidence type="ECO:0000259" key="11">
    <source>
        <dbReference type="Pfam" id="PF01568"/>
    </source>
</evidence>
<keyword evidence="8" id="KW-0408">Iron</keyword>
<dbReference type="PANTHER" id="PTHR43105">
    <property type="entry name" value="RESPIRATORY NITRATE REDUCTASE"/>
    <property type="match status" value="1"/>
</dbReference>
<dbReference type="PIRSF" id="PIRSF000144">
    <property type="entry name" value="CbbBc"/>
    <property type="match status" value="1"/>
</dbReference>